<feature type="compositionally biased region" description="Polar residues" evidence="1">
    <location>
        <begin position="15"/>
        <end position="27"/>
    </location>
</feature>
<gene>
    <name evidence="2" type="ORF">T4A_14019</name>
    <name evidence="4" type="ORF">T4C_14107</name>
    <name evidence="3" type="ORF">T4D_12540</name>
</gene>
<organism evidence="3 7">
    <name type="scientific">Trichinella pseudospiralis</name>
    <name type="common">Parasitic roundworm</name>
    <dbReference type="NCBI Taxonomy" id="6337"/>
    <lineage>
        <taxon>Eukaryota</taxon>
        <taxon>Metazoa</taxon>
        <taxon>Ecdysozoa</taxon>
        <taxon>Nematoda</taxon>
        <taxon>Enoplea</taxon>
        <taxon>Dorylaimia</taxon>
        <taxon>Trichinellida</taxon>
        <taxon>Trichinellidae</taxon>
        <taxon>Trichinella</taxon>
    </lineage>
</organism>
<dbReference type="EMBL" id="JYDR01000012">
    <property type="protein sequence ID" value="KRY76302.1"/>
    <property type="molecule type" value="Genomic_DNA"/>
</dbReference>
<evidence type="ECO:0000313" key="4">
    <source>
        <dbReference type="EMBL" id="KRZ41502.1"/>
    </source>
</evidence>
<proteinExistence type="predicted"/>
<dbReference type="OrthoDB" id="5918085at2759"/>
<dbReference type="AlphaFoldDB" id="A0A0V1FZ13"/>
<comment type="caution">
    <text evidence="3">The sequence shown here is derived from an EMBL/GenBank/DDBJ whole genome shotgun (WGS) entry which is preliminary data.</text>
</comment>
<evidence type="ECO:0000313" key="3">
    <source>
        <dbReference type="EMBL" id="KRY91264.1"/>
    </source>
</evidence>
<protein>
    <submittedName>
        <fullName evidence="3">Uncharacterized protein</fullName>
    </submittedName>
</protein>
<dbReference type="Proteomes" id="UP000054826">
    <property type="component" value="Unassembled WGS sequence"/>
</dbReference>
<feature type="compositionally biased region" description="Basic and acidic residues" evidence="1">
    <location>
        <begin position="1"/>
        <end position="12"/>
    </location>
</feature>
<sequence>MPSGKRETERKGNAPVNTGPSPNSDGRVNNPVEEADEPARGIGPLQLFK</sequence>
<keyword evidence="7" id="KW-1185">Reference proteome</keyword>
<evidence type="ECO:0000313" key="6">
    <source>
        <dbReference type="Proteomes" id="UP000054826"/>
    </source>
</evidence>
<feature type="region of interest" description="Disordered" evidence="1">
    <location>
        <begin position="1"/>
        <end position="49"/>
    </location>
</feature>
<accession>A0A0V1FZ13</accession>
<evidence type="ECO:0000256" key="1">
    <source>
        <dbReference type="SAM" id="MobiDB-lite"/>
    </source>
</evidence>
<evidence type="ECO:0000313" key="2">
    <source>
        <dbReference type="EMBL" id="KRY76302.1"/>
    </source>
</evidence>
<dbReference type="EMBL" id="JYDV01000020">
    <property type="protein sequence ID" value="KRZ41502.1"/>
    <property type="molecule type" value="Genomic_DNA"/>
</dbReference>
<dbReference type="Proteomes" id="UP000054995">
    <property type="component" value="Unassembled WGS sequence"/>
</dbReference>
<reference evidence="5 6" key="1">
    <citation type="submission" date="2015-01" db="EMBL/GenBank/DDBJ databases">
        <title>Evolution of Trichinella species and genotypes.</title>
        <authorList>
            <person name="Korhonen P.K."/>
            <person name="Edoardo P."/>
            <person name="Giuseppe L.R."/>
            <person name="Gasser R.B."/>
        </authorList>
    </citation>
    <scope>NUCLEOTIDE SEQUENCE [LARGE SCALE GENOMIC DNA]</scope>
    <source>
        <strain evidence="2">ISS13</strain>
        <strain evidence="4">ISS176</strain>
        <strain evidence="3">ISS470</strain>
    </source>
</reference>
<name>A0A0V1FZ13_TRIPS</name>
<dbReference type="Proteomes" id="UP000054632">
    <property type="component" value="Unassembled WGS sequence"/>
</dbReference>
<evidence type="ECO:0000313" key="7">
    <source>
        <dbReference type="Proteomes" id="UP000054995"/>
    </source>
</evidence>
<evidence type="ECO:0000313" key="5">
    <source>
        <dbReference type="Proteomes" id="UP000054632"/>
    </source>
</evidence>
<dbReference type="EMBL" id="JYDT01000015">
    <property type="protein sequence ID" value="KRY91264.1"/>
    <property type="molecule type" value="Genomic_DNA"/>
</dbReference>